<proteinExistence type="predicted"/>
<sequence>MRGLGGKWTRRALAVMLTLFGAFITLSIWAEPGAPVVFDSGTMVASGRLQAMLNAPTIGDRIEGPSAGAPFTDKAGRKCRPFAQGAVDGTACQVEGGWRIIEMHQR</sequence>
<reference evidence="2 3" key="1">
    <citation type="submission" date="2016-08" db="EMBL/GenBank/DDBJ databases">
        <title>Draft genome of the agarase producing Sphingomonas sp. MCT13.</title>
        <authorList>
            <person name="D'Andrea M.M."/>
            <person name="Rossolini G.M."/>
            <person name="Thaller M.C."/>
        </authorList>
    </citation>
    <scope>NUCLEOTIDE SEQUENCE [LARGE SCALE GENOMIC DNA]</scope>
    <source>
        <strain evidence="2 3">MCT13</strain>
    </source>
</reference>
<dbReference type="STRING" id="1888892.BFL28_01525"/>
<keyword evidence="1" id="KW-1133">Transmembrane helix</keyword>
<gene>
    <name evidence="2" type="ORF">BFL28_01525</name>
</gene>
<keyword evidence="1" id="KW-0472">Membrane</keyword>
<organism evidence="2 3">
    <name type="scientific">Sphingomonas turrisvirgatae</name>
    <dbReference type="NCBI Taxonomy" id="1888892"/>
    <lineage>
        <taxon>Bacteria</taxon>
        <taxon>Pseudomonadati</taxon>
        <taxon>Pseudomonadota</taxon>
        <taxon>Alphaproteobacteria</taxon>
        <taxon>Sphingomonadales</taxon>
        <taxon>Sphingomonadaceae</taxon>
        <taxon>Sphingomonas</taxon>
    </lineage>
</organism>
<keyword evidence="3" id="KW-1185">Reference proteome</keyword>
<comment type="caution">
    <text evidence="2">The sequence shown here is derived from an EMBL/GenBank/DDBJ whole genome shotgun (WGS) entry which is preliminary data.</text>
</comment>
<evidence type="ECO:0000256" key="1">
    <source>
        <dbReference type="SAM" id="Phobius"/>
    </source>
</evidence>
<dbReference type="Proteomes" id="UP000094487">
    <property type="component" value="Unassembled WGS sequence"/>
</dbReference>
<dbReference type="EMBL" id="MDDS01000024">
    <property type="protein sequence ID" value="ODP37687.1"/>
    <property type="molecule type" value="Genomic_DNA"/>
</dbReference>
<keyword evidence="1" id="KW-0812">Transmembrane</keyword>
<dbReference type="AlphaFoldDB" id="A0A1E3LV85"/>
<name>A0A1E3LV85_9SPHN</name>
<evidence type="ECO:0000313" key="3">
    <source>
        <dbReference type="Proteomes" id="UP000094487"/>
    </source>
</evidence>
<feature type="transmembrane region" description="Helical" evidence="1">
    <location>
        <begin position="12"/>
        <end position="30"/>
    </location>
</feature>
<accession>A0A1E3LV85</accession>
<protein>
    <submittedName>
        <fullName evidence="2">Uncharacterized protein</fullName>
    </submittedName>
</protein>
<evidence type="ECO:0000313" key="2">
    <source>
        <dbReference type="EMBL" id="ODP37687.1"/>
    </source>
</evidence>